<evidence type="ECO:0000313" key="3">
    <source>
        <dbReference type="Proteomes" id="UP000798602"/>
    </source>
</evidence>
<protein>
    <submittedName>
        <fullName evidence="2">DUF393 domain-containing protein</fullName>
    </submittedName>
</protein>
<reference evidence="3" key="1">
    <citation type="submission" date="2020-01" db="EMBL/GenBank/DDBJ databases">
        <title>Sphingomonas sp. strain CSW-10.</title>
        <authorList>
            <person name="Chen W.-M."/>
        </authorList>
    </citation>
    <scope>NUCLEOTIDE SEQUENCE [LARGE SCALE GENOMIC DNA]</scope>
    <source>
        <strain evidence="3">NST-5</strain>
    </source>
</reference>
<accession>A0ABW9ZA85</accession>
<keyword evidence="3" id="KW-1185">Reference proteome</keyword>
<dbReference type="RefSeq" id="WP_166536897.1">
    <property type="nucleotide sequence ID" value="NZ_JAABLM010000008.1"/>
</dbReference>
<dbReference type="EMBL" id="JAABLM010000008">
    <property type="protein sequence ID" value="NBL65066.1"/>
    <property type="molecule type" value="Genomic_DNA"/>
</dbReference>
<proteinExistence type="predicted"/>
<sequence length="122" mass="14017">MKGVSLYIVYDNWCSNCTNFVKLVKRLDWFGLISPVPLRNLEVRSLPSGLDQQKAQLSMASFNRKWHYGFETLFSVSKRLPLLWAFLPCVYLIKICGAGSYIYNTISIRRKINCTDACGLNQ</sequence>
<keyword evidence="1" id="KW-1133">Transmembrane helix</keyword>
<keyword evidence="1" id="KW-0472">Membrane</keyword>
<dbReference type="Proteomes" id="UP000798602">
    <property type="component" value="Unassembled WGS sequence"/>
</dbReference>
<comment type="caution">
    <text evidence="2">The sequence shown here is derived from an EMBL/GenBank/DDBJ whole genome shotgun (WGS) entry which is preliminary data.</text>
</comment>
<dbReference type="InterPro" id="IPR007263">
    <property type="entry name" value="DCC1-like"/>
</dbReference>
<evidence type="ECO:0000256" key="1">
    <source>
        <dbReference type="SAM" id="Phobius"/>
    </source>
</evidence>
<evidence type="ECO:0000313" key="2">
    <source>
        <dbReference type="EMBL" id="NBL65066.1"/>
    </source>
</evidence>
<feature type="transmembrane region" description="Helical" evidence="1">
    <location>
        <begin position="82"/>
        <end position="103"/>
    </location>
</feature>
<gene>
    <name evidence="2" type="ORF">GV828_07625</name>
</gene>
<keyword evidence="1" id="KW-0812">Transmembrane</keyword>
<organism evidence="2 3">
    <name type="scientific">Flavobacterium ichthyis</name>
    <dbReference type="NCBI Taxonomy" id="2698827"/>
    <lineage>
        <taxon>Bacteria</taxon>
        <taxon>Pseudomonadati</taxon>
        <taxon>Bacteroidota</taxon>
        <taxon>Flavobacteriia</taxon>
        <taxon>Flavobacteriales</taxon>
        <taxon>Flavobacteriaceae</taxon>
        <taxon>Flavobacterium</taxon>
    </lineage>
</organism>
<dbReference type="Pfam" id="PF04134">
    <property type="entry name" value="DCC1-like"/>
    <property type="match status" value="1"/>
</dbReference>
<name>A0ABW9ZA85_9FLAO</name>